<feature type="compositionally biased region" description="Basic residues" evidence="1">
    <location>
        <begin position="101"/>
        <end position="120"/>
    </location>
</feature>
<organism evidence="2 3">
    <name type="scientific">Candida parapsilosis</name>
    <name type="common">Yeast</name>
    <dbReference type="NCBI Taxonomy" id="5480"/>
    <lineage>
        <taxon>Eukaryota</taxon>
        <taxon>Fungi</taxon>
        <taxon>Dikarya</taxon>
        <taxon>Ascomycota</taxon>
        <taxon>Saccharomycotina</taxon>
        <taxon>Pichiomycetes</taxon>
        <taxon>Debaryomycetaceae</taxon>
        <taxon>Candida/Lodderomyces clade</taxon>
        <taxon>Candida</taxon>
    </lineage>
</organism>
<feature type="region of interest" description="Disordered" evidence="1">
    <location>
        <begin position="62"/>
        <end position="198"/>
    </location>
</feature>
<sequence length="522" mass="58416">MPDHPNVPPYISNQQHAYHSQPAHQQQQQQQLHLQTVPNGEFQSPSFQVNQFYAEQNSFQQMQMQKLQLAQEQQQQQQQQERQQQEQARQQQQAQQQQQRAKPKKVKPVSTTPKKKRGRPPKPDSFAQRITSTMNINVNTSPLSSSPAESNSNSAARQGAPNVFTPLMRVSPTTKTKRRRKNSTTSTISNPSPGLLKKAKSFSLPSTTMLATPLSSVGTTFPNSIESQYHFNKNTLDNISMITQSQPKPTRSQSMYNSPPSAQKDGYFVPHHENLDAMKSQEHAGASSPTRKKSPDRNLLPPAMLGNPPKEKEREKEKEETKSSDDFQLKLVIDDSGKAVLASDMFNTVTSEAAIAPAPTPKPPLSQEPSRGVLRRCNSDITGSITQPKLESQLASVNENFMTNPQTPKDNYMYVSTGLTPIFNLTPQFNSLMNSVMSLNSPQYKKGGMNPFLVNQEIFTSENQQTPHQIPITLSHIQHLENLDEHPSEENELAKDPEDNASSDDSGDARLALKRVMYVPKD</sequence>
<dbReference type="EMBL" id="JABWAB010000005">
    <property type="protein sequence ID" value="KAF6050930.1"/>
    <property type="molecule type" value="Genomic_DNA"/>
</dbReference>
<feature type="compositionally biased region" description="Low complexity" evidence="1">
    <location>
        <begin position="14"/>
        <end position="35"/>
    </location>
</feature>
<proteinExistence type="predicted"/>
<feature type="region of interest" description="Disordered" evidence="1">
    <location>
        <begin position="1"/>
        <end position="43"/>
    </location>
</feature>
<feature type="compositionally biased region" description="Basic and acidic residues" evidence="1">
    <location>
        <begin position="309"/>
        <end position="326"/>
    </location>
</feature>
<gene>
    <name evidence="2" type="ORF">FOB60_003598</name>
</gene>
<feature type="compositionally biased region" description="Basic and acidic residues" evidence="1">
    <location>
        <begin position="485"/>
        <end position="498"/>
    </location>
</feature>
<protein>
    <submittedName>
        <fullName evidence="2">Uncharacterized protein</fullName>
    </submittedName>
</protein>
<feature type="region of interest" description="Disordered" evidence="1">
    <location>
        <begin position="245"/>
        <end position="268"/>
    </location>
</feature>
<feature type="compositionally biased region" description="Low complexity" evidence="1">
    <location>
        <begin position="183"/>
        <end position="193"/>
    </location>
</feature>
<feature type="region of interest" description="Disordered" evidence="1">
    <location>
        <begin position="485"/>
        <end position="510"/>
    </location>
</feature>
<accession>A0A8X7TBK5</accession>
<comment type="caution">
    <text evidence="2">The sequence shown here is derived from an EMBL/GenBank/DDBJ whole genome shotgun (WGS) entry which is preliminary data.</text>
</comment>
<feature type="compositionally biased region" description="Polar residues" evidence="1">
    <location>
        <begin position="128"/>
        <end position="140"/>
    </location>
</feature>
<feature type="compositionally biased region" description="Low complexity" evidence="1">
    <location>
        <begin position="141"/>
        <end position="156"/>
    </location>
</feature>
<evidence type="ECO:0000256" key="1">
    <source>
        <dbReference type="SAM" id="MobiDB-lite"/>
    </source>
</evidence>
<dbReference type="Proteomes" id="UP000590412">
    <property type="component" value="Unassembled WGS sequence"/>
</dbReference>
<evidence type="ECO:0000313" key="2">
    <source>
        <dbReference type="EMBL" id="KAF6050930.1"/>
    </source>
</evidence>
<dbReference type="AlphaFoldDB" id="A0A8X7TBK5"/>
<evidence type="ECO:0000313" key="3">
    <source>
        <dbReference type="Proteomes" id="UP000590412"/>
    </source>
</evidence>
<name>A0A8X7TBK5_CANPA</name>
<reference evidence="2" key="1">
    <citation type="submission" date="2020-03" db="EMBL/GenBank/DDBJ databases">
        <title>FDA dAtabase for Regulatory Grade micrObial Sequences (FDA-ARGOS): Supporting development and validation of Infectious Disease Dx tests.</title>
        <authorList>
            <person name="Campos J."/>
            <person name="Goldberg B."/>
            <person name="Tallon L."/>
            <person name="Sadzewicz L."/>
            <person name="Vavikolanu K."/>
            <person name="Mehta A."/>
            <person name="Aluvathingal J."/>
            <person name="Nadendla S."/>
            <person name="Nandy P."/>
            <person name="Geyer C."/>
            <person name="Yan Y."/>
            <person name="Sichtig H."/>
        </authorList>
    </citation>
    <scope>NUCLEOTIDE SEQUENCE [LARGE SCALE GENOMIC DNA]</scope>
    <source>
        <strain evidence="2">FDAARGOS_652</strain>
    </source>
</reference>
<feature type="compositionally biased region" description="Polar residues" evidence="1">
    <location>
        <begin position="245"/>
        <end position="261"/>
    </location>
</feature>
<feature type="region of interest" description="Disordered" evidence="1">
    <location>
        <begin position="280"/>
        <end position="326"/>
    </location>
</feature>
<feature type="compositionally biased region" description="Low complexity" evidence="1">
    <location>
        <begin position="62"/>
        <end position="100"/>
    </location>
</feature>